<dbReference type="InterPro" id="IPR007459">
    <property type="entry name" value="DNA_pol3_chi"/>
</dbReference>
<name>A0A7X1KMH0_9SPHN</name>
<organism evidence="1 2">
    <name type="scientific">Novosphingobium flavum</name>
    <dbReference type="NCBI Taxonomy" id="1778672"/>
    <lineage>
        <taxon>Bacteria</taxon>
        <taxon>Pseudomonadati</taxon>
        <taxon>Pseudomonadota</taxon>
        <taxon>Alphaproteobacteria</taxon>
        <taxon>Sphingomonadales</taxon>
        <taxon>Sphingomonadaceae</taxon>
        <taxon>Novosphingobium</taxon>
    </lineage>
</organism>
<proteinExistence type="predicted"/>
<dbReference type="InterPro" id="IPR036768">
    <property type="entry name" value="PolIII_chi_sf"/>
</dbReference>
<reference evidence="1 2" key="1">
    <citation type="submission" date="2020-08" db="EMBL/GenBank/DDBJ databases">
        <title>The genome sequence of type strain Novosphingobium flavum NBRC 111647.</title>
        <authorList>
            <person name="Liu Y."/>
        </authorList>
    </citation>
    <scope>NUCLEOTIDE SEQUENCE [LARGE SCALE GENOMIC DNA]</scope>
    <source>
        <strain evidence="1 2">NBRC 111647</strain>
    </source>
</reference>
<gene>
    <name evidence="1" type="ORF">H7F51_13905</name>
</gene>
<dbReference type="GO" id="GO:0006260">
    <property type="term" value="P:DNA replication"/>
    <property type="evidence" value="ECO:0007669"/>
    <property type="project" value="InterPro"/>
</dbReference>
<evidence type="ECO:0000313" key="2">
    <source>
        <dbReference type="Proteomes" id="UP000566813"/>
    </source>
</evidence>
<protein>
    <submittedName>
        <fullName evidence="1">DNA polymerase III subunit chi</fullName>
    </submittedName>
</protein>
<dbReference type="Proteomes" id="UP000566813">
    <property type="component" value="Unassembled WGS sequence"/>
</dbReference>
<dbReference type="SUPFAM" id="SSF102400">
    <property type="entry name" value="DNA polymerase III chi subunit"/>
    <property type="match status" value="1"/>
</dbReference>
<dbReference type="Gene3D" id="3.40.50.10110">
    <property type="entry name" value="DNA polymerase III subunit chi"/>
    <property type="match status" value="1"/>
</dbReference>
<comment type="caution">
    <text evidence="1">The sequence shown here is derived from an EMBL/GenBank/DDBJ whole genome shotgun (WGS) entry which is preliminary data.</text>
</comment>
<dbReference type="EMBL" id="JACLAW010000010">
    <property type="protein sequence ID" value="MBC2666614.1"/>
    <property type="molecule type" value="Genomic_DNA"/>
</dbReference>
<accession>A0A7X1KMH0</accession>
<sequence length="148" mass="16017">MQVDFYQLTQSTAEQVVVLLAANTLAAGQRLLVVHADPAARERLGQALWSAPAAKGAERFLANGEAGGAHDGRQPILLSDAVEPANGARFVALADGVWREAEGAERVFLVFGEATIDDARACWRMLGERAGLTRNYWKQEDGRWVKAA</sequence>
<dbReference type="AlphaFoldDB" id="A0A7X1KMH0"/>
<keyword evidence="2" id="KW-1185">Reference proteome</keyword>
<dbReference type="Pfam" id="PF04364">
    <property type="entry name" value="DNA_pol3_chi"/>
    <property type="match status" value="1"/>
</dbReference>
<dbReference type="RefSeq" id="WP_185664907.1">
    <property type="nucleotide sequence ID" value="NZ_JACLAW010000010.1"/>
</dbReference>
<dbReference type="GO" id="GO:0003887">
    <property type="term" value="F:DNA-directed DNA polymerase activity"/>
    <property type="evidence" value="ECO:0007669"/>
    <property type="project" value="InterPro"/>
</dbReference>
<evidence type="ECO:0000313" key="1">
    <source>
        <dbReference type="EMBL" id="MBC2666614.1"/>
    </source>
</evidence>
<dbReference type="GO" id="GO:0003677">
    <property type="term" value="F:DNA binding"/>
    <property type="evidence" value="ECO:0007669"/>
    <property type="project" value="InterPro"/>
</dbReference>